<feature type="transmembrane region" description="Helical" evidence="2">
    <location>
        <begin position="6"/>
        <end position="28"/>
    </location>
</feature>
<keyword evidence="2" id="KW-0472">Membrane</keyword>
<sequence>MVIFIVIGIFLSAILFIFCSKLTVGFIFKMDKLACSAYVIIYLFGKIPAKKITIYPVNKEKKKKIKPRKVRRKVDVNQLRKSLWVLVKLFYRSVFLRRFKLNIRAGTGDASQTALLYGLLWSFTSFIPGWLFNNFSVKEKEIRIEADFDEKVWKVDFDCIFSLKIVNIISIVREIIKIYLKNRKGGDAGVRSSNRRSNDYSHAKY</sequence>
<feature type="region of interest" description="Disordered" evidence="1">
    <location>
        <begin position="185"/>
        <end position="205"/>
    </location>
</feature>
<dbReference type="RefSeq" id="WP_207559165.1">
    <property type="nucleotide sequence ID" value="NZ_MZGX01000015.1"/>
</dbReference>
<comment type="caution">
    <text evidence="3">The sequence shown here is derived from an EMBL/GenBank/DDBJ whole genome shotgun (WGS) entry which is preliminary data.</text>
</comment>
<keyword evidence="2" id="KW-0812">Transmembrane</keyword>
<dbReference type="AlphaFoldDB" id="A0A1V4SID5"/>
<evidence type="ECO:0000313" key="3">
    <source>
        <dbReference type="EMBL" id="OPX43649.1"/>
    </source>
</evidence>
<evidence type="ECO:0000256" key="2">
    <source>
        <dbReference type="SAM" id="Phobius"/>
    </source>
</evidence>
<dbReference type="Proteomes" id="UP000191554">
    <property type="component" value="Unassembled WGS sequence"/>
</dbReference>
<reference evidence="3 4" key="1">
    <citation type="submission" date="2017-03" db="EMBL/GenBank/DDBJ databases">
        <title>Genome sequence of Clostridium hungatei DSM 14427.</title>
        <authorList>
            <person name="Poehlein A."/>
            <person name="Daniel R."/>
        </authorList>
    </citation>
    <scope>NUCLEOTIDE SEQUENCE [LARGE SCALE GENOMIC DNA]</scope>
    <source>
        <strain evidence="3 4">DSM 14427</strain>
    </source>
</reference>
<gene>
    <name evidence="3" type="ORF">CLHUN_23680</name>
</gene>
<keyword evidence="4" id="KW-1185">Reference proteome</keyword>
<dbReference type="EMBL" id="MZGX01000015">
    <property type="protein sequence ID" value="OPX43649.1"/>
    <property type="molecule type" value="Genomic_DNA"/>
</dbReference>
<evidence type="ECO:0000256" key="1">
    <source>
        <dbReference type="SAM" id="MobiDB-lite"/>
    </source>
</evidence>
<organism evidence="3 4">
    <name type="scientific">Ruminiclostridium hungatei</name>
    <name type="common">Clostridium hungatei</name>
    <dbReference type="NCBI Taxonomy" id="48256"/>
    <lineage>
        <taxon>Bacteria</taxon>
        <taxon>Bacillati</taxon>
        <taxon>Bacillota</taxon>
        <taxon>Clostridia</taxon>
        <taxon>Eubacteriales</taxon>
        <taxon>Oscillospiraceae</taxon>
        <taxon>Ruminiclostridium</taxon>
    </lineage>
</organism>
<evidence type="ECO:0000313" key="4">
    <source>
        <dbReference type="Proteomes" id="UP000191554"/>
    </source>
</evidence>
<dbReference type="InterPro" id="IPR021338">
    <property type="entry name" value="DUF2953"/>
</dbReference>
<proteinExistence type="predicted"/>
<accession>A0A1V4SID5</accession>
<evidence type="ECO:0008006" key="5">
    <source>
        <dbReference type="Google" id="ProtNLM"/>
    </source>
</evidence>
<dbReference type="Pfam" id="PF11167">
    <property type="entry name" value="DUF2953"/>
    <property type="match status" value="1"/>
</dbReference>
<name>A0A1V4SID5_RUMHU</name>
<feature type="compositionally biased region" description="Basic and acidic residues" evidence="1">
    <location>
        <begin position="196"/>
        <end position="205"/>
    </location>
</feature>
<dbReference type="STRING" id="48256.CLHUN_23680"/>
<protein>
    <recommendedName>
        <fullName evidence="5">DUF2953 domain-containing protein</fullName>
    </recommendedName>
</protein>
<keyword evidence="2" id="KW-1133">Transmembrane helix</keyword>